<sequence>MAAKPFPPDFLCIDMYVTIPKDTSILWYSTIFCISIVNTFDQTKNKNNEKDTKYHFEC</sequence>
<keyword evidence="1" id="KW-0812">Transmembrane</keyword>
<dbReference type="Proteomes" id="UP000548326">
    <property type="component" value="Unassembled WGS sequence"/>
</dbReference>
<evidence type="ECO:0000313" key="2">
    <source>
        <dbReference type="EMBL" id="MBB6131021.1"/>
    </source>
</evidence>
<dbReference type="EMBL" id="JACHCA010000019">
    <property type="protein sequence ID" value="MBB6131021.1"/>
    <property type="molecule type" value="Genomic_DNA"/>
</dbReference>
<name>A0A841JT68_9SPHI</name>
<accession>A0A841JT68</accession>
<evidence type="ECO:0000256" key="1">
    <source>
        <dbReference type="SAM" id="Phobius"/>
    </source>
</evidence>
<organism evidence="2 3">
    <name type="scientific">Mucilaginibacter lappiensis</name>
    <dbReference type="NCBI Taxonomy" id="354630"/>
    <lineage>
        <taxon>Bacteria</taxon>
        <taxon>Pseudomonadati</taxon>
        <taxon>Bacteroidota</taxon>
        <taxon>Sphingobacteriia</taxon>
        <taxon>Sphingobacteriales</taxon>
        <taxon>Sphingobacteriaceae</taxon>
        <taxon>Mucilaginibacter</taxon>
    </lineage>
</organism>
<dbReference type="AlphaFoldDB" id="A0A841JT68"/>
<keyword evidence="1" id="KW-1133">Transmembrane helix</keyword>
<gene>
    <name evidence="2" type="ORF">HDF22_005172</name>
</gene>
<protein>
    <submittedName>
        <fullName evidence="2">Uncharacterized protein</fullName>
    </submittedName>
</protein>
<evidence type="ECO:0000313" key="3">
    <source>
        <dbReference type="Proteomes" id="UP000548326"/>
    </source>
</evidence>
<reference evidence="2 3" key="1">
    <citation type="submission" date="2020-08" db="EMBL/GenBank/DDBJ databases">
        <title>Genomic Encyclopedia of Type Strains, Phase IV (KMG-V): Genome sequencing to study the core and pangenomes of soil and plant-associated prokaryotes.</title>
        <authorList>
            <person name="Whitman W."/>
        </authorList>
    </citation>
    <scope>NUCLEOTIDE SEQUENCE [LARGE SCALE GENOMIC DNA]</scope>
    <source>
        <strain evidence="2 3">MP601</strain>
    </source>
</reference>
<feature type="transmembrane region" description="Helical" evidence="1">
    <location>
        <begin position="25"/>
        <end position="41"/>
    </location>
</feature>
<keyword evidence="1" id="KW-0472">Membrane</keyword>
<proteinExistence type="predicted"/>
<comment type="caution">
    <text evidence="2">The sequence shown here is derived from an EMBL/GenBank/DDBJ whole genome shotgun (WGS) entry which is preliminary data.</text>
</comment>